<dbReference type="Gene3D" id="1.10.287.130">
    <property type="match status" value="1"/>
</dbReference>
<gene>
    <name evidence="13" type="ORF">GPJ59_27705</name>
</gene>
<dbReference type="SUPFAM" id="SSF55874">
    <property type="entry name" value="ATPase domain of HSP90 chaperone/DNA topoisomerase II/histidine kinase"/>
    <property type="match status" value="1"/>
</dbReference>
<keyword evidence="8 10" id="KW-1133">Transmembrane helix</keyword>
<evidence type="ECO:0000256" key="1">
    <source>
        <dbReference type="ARBA" id="ARBA00000085"/>
    </source>
</evidence>
<keyword evidence="5" id="KW-0808">Transferase</keyword>
<proteinExistence type="predicted"/>
<name>A0ABS6ZFZ8_9ACTN</name>
<dbReference type="SUPFAM" id="SSF47384">
    <property type="entry name" value="Homodimeric domain of signal transducing histidine kinase"/>
    <property type="match status" value="1"/>
</dbReference>
<dbReference type="InterPro" id="IPR005467">
    <property type="entry name" value="His_kinase_dom"/>
</dbReference>
<dbReference type="PROSITE" id="PS50109">
    <property type="entry name" value="HIS_KIN"/>
    <property type="match status" value="1"/>
</dbReference>
<organism evidence="13 14">
    <name type="scientific">Streptomyces bambusae</name>
    <dbReference type="NCBI Taxonomy" id="1550616"/>
    <lineage>
        <taxon>Bacteria</taxon>
        <taxon>Bacillati</taxon>
        <taxon>Actinomycetota</taxon>
        <taxon>Actinomycetes</taxon>
        <taxon>Kitasatosporales</taxon>
        <taxon>Streptomycetaceae</taxon>
        <taxon>Streptomyces</taxon>
    </lineage>
</organism>
<dbReference type="SMART" id="SM00304">
    <property type="entry name" value="HAMP"/>
    <property type="match status" value="1"/>
</dbReference>
<dbReference type="SMART" id="SM00388">
    <property type="entry name" value="HisKA"/>
    <property type="match status" value="1"/>
</dbReference>
<keyword evidence="10" id="KW-0472">Membrane</keyword>
<dbReference type="InterPro" id="IPR036890">
    <property type="entry name" value="HATPase_C_sf"/>
</dbReference>
<evidence type="ECO:0000256" key="10">
    <source>
        <dbReference type="SAM" id="Phobius"/>
    </source>
</evidence>
<dbReference type="RefSeq" id="WP_219670451.1">
    <property type="nucleotide sequence ID" value="NZ_WTFF01000266.1"/>
</dbReference>
<dbReference type="PROSITE" id="PS50885">
    <property type="entry name" value="HAMP"/>
    <property type="match status" value="1"/>
</dbReference>
<dbReference type="InterPro" id="IPR003660">
    <property type="entry name" value="HAMP_dom"/>
</dbReference>
<keyword evidence="7" id="KW-0418">Kinase</keyword>
<evidence type="ECO:0000259" key="12">
    <source>
        <dbReference type="PROSITE" id="PS50885"/>
    </source>
</evidence>
<dbReference type="CDD" id="cd00082">
    <property type="entry name" value="HisKA"/>
    <property type="match status" value="1"/>
</dbReference>
<dbReference type="Gene3D" id="3.30.565.10">
    <property type="entry name" value="Histidine kinase-like ATPase, C-terminal domain"/>
    <property type="match status" value="1"/>
</dbReference>
<reference evidence="13 14" key="1">
    <citation type="submission" date="2019-12" db="EMBL/GenBank/DDBJ databases">
        <title>Genome sequence of Streptomyces bambusae.</title>
        <authorList>
            <person name="Bansal K."/>
            <person name="Choksket S."/>
            <person name="Korpole S."/>
            <person name="Patil P.B."/>
        </authorList>
    </citation>
    <scope>NUCLEOTIDE SEQUENCE [LARGE SCALE GENOMIC DNA]</scope>
    <source>
        <strain evidence="13 14">SK60</strain>
    </source>
</reference>
<dbReference type="Proteomes" id="UP000812013">
    <property type="component" value="Unassembled WGS sequence"/>
</dbReference>
<evidence type="ECO:0000256" key="5">
    <source>
        <dbReference type="ARBA" id="ARBA00022679"/>
    </source>
</evidence>
<protein>
    <recommendedName>
        <fullName evidence="3">histidine kinase</fullName>
        <ecNumber evidence="3">2.7.13.3</ecNumber>
    </recommendedName>
</protein>
<dbReference type="SMART" id="SM00387">
    <property type="entry name" value="HATPase_c"/>
    <property type="match status" value="1"/>
</dbReference>
<dbReference type="InterPro" id="IPR036097">
    <property type="entry name" value="HisK_dim/P_sf"/>
</dbReference>
<sequence>MRVSRSLRWKIALTTTAVCCAVAAVLGVLVHNVVARQIVGEVRKEADTALDHALTHYTYGTSHGDIASALDPPDLPRPLRDLVARGQTGSMVGERAGKPVMWAAGPADGKALAIWLPYESTRTRLREVDAAILASAALAAGLVALAGVFLATRISRRLTATAAVARRISAGDLDARVDFPTEGRQGPFRYPDEVRDVALALNSMAASLQTQLEAEKRFTADVAHDLRTPLTGALAAAGLLPEGRPKEMINDRLQALHRLTEDLLEISRLDSGTEQADLGEVPLGPTVRRITAATGLGASVTVVRDATVLTDHRRLDRILTNLLVNAHRHGRPPLEVTVDGPEVVVRDHGPGYPPELIEHGPRRFRTGDPGRGRGHGLGLTIVVGQAAVLKIGLSFANAPDGGAVTKLSLPLAPGG</sequence>
<dbReference type="Pfam" id="PF00512">
    <property type="entry name" value="HisKA"/>
    <property type="match status" value="1"/>
</dbReference>
<feature type="domain" description="HAMP" evidence="12">
    <location>
        <begin position="152"/>
        <end position="213"/>
    </location>
</feature>
<keyword evidence="4" id="KW-0597">Phosphoprotein</keyword>
<keyword evidence="6 10" id="KW-0812">Transmembrane</keyword>
<feature type="transmembrane region" description="Helical" evidence="10">
    <location>
        <begin position="130"/>
        <end position="151"/>
    </location>
</feature>
<dbReference type="EC" id="2.7.13.3" evidence="3"/>
<evidence type="ECO:0000259" key="11">
    <source>
        <dbReference type="PROSITE" id="PS50109"/>
    </source>
</evidence>
<evidence type="ECO:0000256" key="7">
    <source>
        <dbReference type="ARBA" id="ARBA00022777"/>
    </source>
</evidence>
<keyword evidence="9" id="KW-0902">Two-component regulatory system</keyword>
<comment type="catalytic activity">
    <reaction evidence="1">
        <text>ATP + protein L-histidine = ADP + protein N-phospho-L-histidine.</text>
        <dbReference type="EC" id="2.7.13.3"/>
    </reaction>
</comment>
<dbReference type="Gene3D" id="6.10.340.10">
    <property type="match status" value="1"/>
</dbReference>
<dbReference type="InterPro" id="IPR003661">
    <property type="entry name" value="HisK_dim/P_dom"/>
</dbReference>
<dbReference type="InterPro" id="IPR050428">
    <property type="entry name" value="TCS_sensor_his_kinase"/>
</dbReference>
<evidence type="ECO:0000256" key="9">
    <source>
        <dbReference type="ARBA" id="ARBA00023012"/>
    </source>
</evidence>
<dbReference type="PANTHER" id="PTHR45436:SF5">
    <property type="entry name" value="SENSOR HISTIDINE KINASE TRCS"/>
    <property type="match status" value="1"/>
</dbReference>
<evidence type="ECO:0000313" key="13">
    <source>
        <dbReference type="EMBL" id="MBW5485555.1"/>
    </source>
</evidence>
<evidence type="ECO:0000256" key="6">
    <source>
        <dbReference type="ARBA" id="ARBA00022692"/>
    </source>
</evidence>
<accession>A0ABS6ZFZ8</accession>
<comment type="subcellular location">
    <subcellularLocation>
        <location evidence="2">Cell membrane</location>
    </subcellularLocation>
</comment>
<dbReference type="PANTHER" id="PTHR45436">
    <property type="entry name" value="SENSOR HISTIDINE KINASE YKOH"/>
    <property type="match status" value="1"/>
</dbReference>
<evidence type="ECO:0000256" key="8">
    <source>
        <dbReference type="ARBA" id="ARBA00022989"/>
    </source>
</evidence>
<keyword evidence="14" id="KW-1185">Reference proteome</keyword>
<evidence type="ECO:0000256" key="3">
    <source>
        <dbReference type="ARBA" id="ARBA00012438"/>
    </source>
</evidence>
<evidence type="ECO:0000313" key="14">
    <source>
        <dbReference type="Proteomes" id="UP000812013"/>
    </source>
</evidence>
<evidence type="ECO:0000256" key="2">
    <source>
        <dbReference type="ARBA" id="ARBA00004236"/>
    </source>
</evidence>
<dbReference type="InterPro" id="IPR003594">
    <property type="entry name" value="HATPase_dom"/>
</dbReference>
<dbReference type="CDD" id="cd06225">
    <property type="entry name" value="HAMP"/>
    <property type="match status" value="1"/>
</dbReference>
<evidence type="ECO:0000256" key="4">
    <source>
        <dbReference type="ARBA" id="ARBA00022553"/>
    </source>
</evidence>
<feature type="domain" description="Histidine kinase" evidence="11">
    <location>
        <begin position="221"/>
        <end position="413"/>
    </location>
</feature>
<dbReference type="EMBL" id="WTFF01000266">
    <property type="protein sequence ID" value="MBW5485555.1"/>
    <property type="molecule type" value="Genomic_DNA"/>
</dbReference>
<dbReference type="Pfam" id="PF02518">
    <property type="entry name" value="HATPase_c"/>
    <property type="match status" value="1"/>
</dbReference>
<dbReference type="Pfam" id="PF00672">
    <property type="entry name" value="HAMP"/>
    <property type="match status" value="1"/>
</dbReference>
<comment type="caution">
    <text evidence="13">The sequence shown here is derived from an EMBL/GenBank/DDBJ whole genome shotgun (WGS) entry which is preliminary data.</text>
</comment>